<dbReference type="PRINTS" id="PR00111">
    <property type="entry name" value="ABHYDROLASE"/>
</dbReference>
<dbReference type="GO" id="GO:0003824">
    <property type="term" value="F:catalytic activity"/>
    <property type="evidence" value="ECO:0007669"/>
    <property type="project" value="UniProtKB-ARBA"/>
</dbReference>
<evidence type="ECO:0000313" key="2">
    <source>
        <dbReference type="EMBL" id="PSK89671.1"/>
    </source>
</evidence>
<dbReference type="SUPFAM" id="SSF53474">
    <property type="entry name" value="alpha/beta-Hydrolases"/>
    <property type="match status" value="1"/>
</dbReference>
<gene>
    <name evidence="2" type="ORF">CLV63_12565</name>
</gene>
<sequence>MTERIPLTLRGRRFAYTDTGGAGTPVVALHGVFGSALDFAEIGALLAPDYRLVALDQRGHGLSEHGGDFGRDAFVGDAAAFVAHLGLAPAIVLGHSLGGVTAYQLAARHPGLVRALVVADIGAVTDGSELDHPVLDITDWPRTAPSRDALARFLADRDMPALGYFMASAYDDGAGWRMRFDHDDMMAAQHGNSGDWWSDWLAAAQPALLVRGERSMLLSERQAQAMVRRRPGTRLRELPGCGHWVHRDDPAGFVLAVRAFLDGLARTG</sequence>
<name>A0A2P8CXG7_9ACTN</name>
<evidence type="ECO:0000259" key="1">
    <source>
        <dbReference type="Pfam" id="PF00561"/>
    </source>
</evidence>
<dbReference type="PANTHER" id="PTHR43194">
    <property type="entry name" value="HYDROLASE ALPHA/BETA FOLD FAMILY"/>
    <property type="match status" value="1"/>
</dbReference>
<dbReference type="RefSeq" id="WP_106586117.1">
    <property type="nucleotide sequence ID" value="NZ_PYGA01000025.1"/>
</dbReference>
<keyword evidence="3" id="KW-1185">Reference proteome</keyword>
<dbReference type="EMBL" id="PYGA01000025">
    <property type="protein sequence ID" value="PSK89671.1"/>
    <property type="molecule type" value="Genomic_DNA"/>
</dbReference>
<dbReference type="InterPro" id="IPR000073">
    <property type="entry name" value="AB_hydrolase_1"/>
</dbReference>
<dbReference type="InterPro" id="IPR050228">
    <property type="entry name" value="Carboxylesterase_BioH"/>
</dbReference>
<dbReference type="Pfam" id="PF00561">
    <property type="entry name" value="Abhydrolase_1"/>
    <property type="match status" value="1"/>
</dbReference>
<dbReference type="InterPro" id="IPR029058">
    <property type="entry name" value="AB_hydrolase_fold"/>
</dbReference>
<dbReference type="Proteomes" id="UP000240542">
    <property type="component" value="Unassembled WGS sequence"/>
</dbReference>
<dbReference type="OrthoDB" id="9801162at2"/>
<dbReference type="PANTHER" id="PTHR43194:SF2">
    <property type="entry name" value="PEROXISOMAL MEMBRANE PROTEIN LPX1"/>
    <property type="match status" value="1"/>
</dbReference>
<accession>A0A2P8CXG7</accession>
<proteinExistence type="predicted"/>
<comment type="caution">
    <text evidence="2">The sequence shown here is derived from an EMBL/GenBank/DDBJ whole genome shotgun (WGS) entry which is preliminary data.</text>
</comment>
<organism evidence="2 3">
    <name type="scientific">Murinocardiopsis flavida</name>
    <dbReference type="NCBI Taxonomy" id="645275"/>
    <lineage>
        <taxon>Bacteria</taxon>
        <taxon>Bacillati</taxon>
        <taxon>Actinomycetota</taxon>
        <taxon>Actinomycetes</taxon>
        <taxon>Streptosporangiales</taxon>
        <taxon>Nocardiopsidaceae</taxon>
        <taxon>Murinocardiopsis</taxon>
    </lineage>
</organism>
<dbReference type="AlphaFoldDB" id="A0A2P8CXG7"/>
<protein>
    <submittedName>
        <fullName evidence="2">Pimeloyl-ACP methyl ester carboxylesterase</fullName>
    </submittedName>
</protein>
<dbReference type="Gene3D" id="3.40.50.1820">
    <property type="entry name" value="alpha/beta hydrolase"/>
    <property type="match status" value="1"/>
</dbReference>
<evidence type="ECO:0000313" key="3">
    <source>
        <dbReference type="Proteomes" id="UP000240542"/>
    </source>
</evidence>
<reference evidence="2 3" key="1">
    <citation type="submission" date="2018-03" db="EMBL/GenBank/DDBJ databases">
        <title>Genomic Encyclopedia of Archaeal and Bacterial Type Strains, Phase II (KMG-II): from individual species to whole genera.</title>
        <authorList>
            <person name="Goeker M."/>
        </authorList>
    </citation>
    <scope>NUCLEOTIDE SEQUENCE [LARGE SCALE GENOMIC DNA]</scope>
    <source>
        <strain evidence="2 3">DSM 45312</strain>
    </source>
</reference>
<feature type="domain" description="AB hydrolase-1" evidence="1">
    <location>
        <begin position="25"/>
        <end position="249"/>
    </location>
</feature>